<gene>
    <name evidence="8" type="ORF">LITE_LOCUS26200</name>
</gene>
<dbReference type="PANTHER" id="PTHR14624">
    <property type="entry name" value="DFG10 PROTEIN"/>
    <property type="match status" value="1"/>
</dbReference>
<feature type="transmembrane region" description="Helical" evidence="6">
    <location>
        <begin position="12"/>
        <end position="40"/>
    </location>
</feature>
<organism evidence="8 9">
    <name type="scientific">Linum tenue</name>
    <dbReference type="NCBI Taxonomy" id="586396"/>
    <lineage>
        <taxon>Eukaryota</taxon>
        <taxon>Viridiplantae</taxon>
        <taxon>Streptophyta</taxon>
        <taxon>Embryophyta</taxon>
        <taxon>Tracheophyta</taxon>
        <taxon>Spermatophyta</taxon>
        <taxon>Magnoliopsida</taxon>
        <taxon>eudicotyledons</taxon>
        <taxon>Gunneridae</taxon>
        <taxon>Pentapetalae</taxon>
        <taxon>rosids</taxon>
        <taxon>fabids</taxon>
        <taxon>Malpighiales</taxon>
        <taxon>Linaceae</taxon>
        <taxon>Linum</taxon>
    </lineage>
</organism>
<dbReference type="InterPro" id="IPR001104">
    <property type="entry name" value="3-oxo-5_a-steroid_4-DH_C"/>
</dbReference>
<comment type="caution">
    <text evidence="8">The sequence shown here is derived from an EMBL/GenBank/DDBJ whole genome shotgun (WGS) entry which is preliminary data.</text>
</comment>
<evidence type="ECO:0000256" key="2">
    <source>
        <dbReference type="ARBA" id="ARBA00004922"/>
    </source>
</evidence>
<dbReference type="EMBL" id="CAMGYJ010000006">
    <property type="protein sequence ID" value="CAI0439572.1"/>
    <property type="molecule type" value="Genomic_DNA"/>
</dbReference>
<dbReference type="Pfam" id="PF02544">
    <property type="entry name" value="Steroid_dh"/>
    <property type="match status" value="1"/>
</dbReference>
<dbReference type="GO" id="GO:0016095">
    <property type="term" value="P:polyprenol catabolic process"/>
    <property type="evidence" value="ECO:0007669"/>
    <property type="project" value="TreeGrafter"/>
</dbReference>
<reference evidence="8" key="1">
    <citation type="submission" date="2022-08" db="EMBL/GenBank/DDBJ databases">
        <authorList>
            <person name="Gutierrez-Valencia J."/>
        </authorList>
    </citation>
    <scope>NUCLEOTIDE SEQUENCE</scope>
</reference>
<evidence type="ECO:0000256" key="3">
    <source>
        <dbReference type="ARBA" id="ARBA00022692"/>
    </source>
</evidence>
<dbReference type="InterPro" id="IPR039698">
    <property type="entry name" value="Dfg10/SRD5A3"/>
</dbReference>
<evidence type="ECO:0000256" key="1">
    <source>
        <dbReference type="ARBA" id="ARBA00004127"/>
    </source>
</evidence>
<feature type="transmembrane region" description="Helical" evidence="6">
    <location>
        <begin position="162"/>
        <end position="181"/>
    </location>
</feature>
<accession>A0AAV0LYJ3</accession>
<dbReference type="GO" id="GO:0003865">
    <property type="term" value="F:3-oxo-5-alpha-steroid 4-dehydrogenase activity"/>
    <property type="evidence" value="ECO:0007669"/>
    <property type="project" value="TreeGrafter"/>
</dbReference>
<comment type="subcellular location">
    <subcellularLocation>
        <location evidence="1">Endomembrane system</location>
        <topology evidence="1">Multi-pass membrane protein</topology>
    </subcellularLocation>
</comment>
<feature type="domain" description="3-oxo-5-alpha-steroid 4-dehydrogenase C-terminal" evidence="7">
    <location>
        <begin position="212"/>
        <end position="341"/>
    </location>
</feature>
<sequence length="341" mass="38684">MEFGVVGILEGLWVAAILPLLVASLPFPQLGWFNGVVVGFAKRGKIMPQSSYSKITVPQRFFCHFYVLGVVWTTILLCTTWVYAYNTAPMVSEPFFFSSMLGYLTTSSSSVSSDGSHLVSSRHRYGLWLSVFLLLLMEAQVLRRLFETIYVFKYSPTARMHMFGYVAGLFFYTAAPLSLCCSNASEMFKYGANVVNRLIVAKSKGAIVPAFRFHWWEFVNPLLKLGWLSWIGASVFLWGWIHQHRCHEILGSLRNQGKKMDEYVVPCGDWFELVSSPHYLAEIVLYGGFVVASRGTDLTIWLLFGFVVGNLALAAAETHRWYLLKFDAYPKDRCAIIPFVY</sequence>
<feature type="transmembrane region" description="Helical" evidence="6">
    <location>
        <begin position="61"/>
        <end position="83"/>
    </location>
</feature>
<evidence type="ECO:0000256" key="5">
    <source>
        <dbReference type="ARBA" id="ARBA00023136"/>
    </source>
</evidence>
<protein>
    <recommendedName>
        <fullName evidence="7">3-oxo-5-alpha-steroid 4-dehydrogenase C-terminal domain-containing protein</fullName>
    </recommendedName>
</protein>
<dbReference type="PROSITE" id="PS50244">
    <property type="entry name" value="S5A_REDUCTASE"/>
    <property type="match status" value="1"/>
</dbReference>
<evidence type="ECO:0000256" key="4">
    <source>
        <dbReference type="ARBA" id="ARBA00022989"/>
    </source>
</evidence>
<dbReference type="GO" id="GO:0005783">
    <property type="term" value="C:endoplasmic reticulum"/>
    <property type="evidence" value="ECO:0007669"/>
    <property type="project" value="TreeGrafter"/>
</dbReference>
<dbReference type="PANTHER" id="PTHR14624:SF0">
    <property type="entry name" value="POLYPRENOL REDUCTASE"/>
    <property type="match status" value="1"/>
</dbReference>
<dbReference type="Proteomes" id="UP001154282">
    <property type="component" value="Unassembled WGS sequence"/>
</dbReference>
<keyword evidence="4 6" id="KW-1133">Transmembrane helix</keyword>
<dbReference type="GO" id="GO:0006488">
    <property type="term" value="P:dolichol-linked oligosaccharide biosynthetic process"/>
    <property type="evidence" value="ECO:0007669"/>
    <property type="project" value="InterPro"/>
</dbReference>
<keyword evidence="3 6" id="KW-0812">Transmembrane</keyword>
<evidence type="ECO:0000256" key="6">
    <source>
        <dbReference type="SAM" id="Phobius"/>
    </source>
</evidence>
<name>A0AAV0LYJ3_9ROSI</name>
<proteinExistence type="predicted"/>
<keyword evidence="9" id="KW-1185">Reference proteome</keyword>
<dbReference type="AlphaFoldDB" id="A0AAV0LYJ3"/>
<evidence type="ECO:0000313" key="8">
    <source>
        <dbReference type="EMBL" id="CAI0439572.1"/>
    </source>
</evidence>
<evidence type="ECO:0000259" key="7">
    <source>
        <dbReference type="Pfam" id="PF02544"/>
    </source>
</evidence>
<feature type="transmembrane region" description="Helical" evidence="6">
    <location>
        <begin position="222"/>
        <end position="241"/>
    </location>
</feature>
<keyword evidence="5 6" id="KW-0472">Membrane</keyword>
<evidence type="ECO:0000313" key="9">
    <source>
        <dbReference type="Proteomes" id="UP001154282"/>
    </source>
</evidence>
<comment type="pathway">
    <text evidence="2">Protein modification; protein glycosylation.</text>
</comment>
<feature type="transmembrane region" description="Helical" evidence="6">
    <location>
        <begin position="125"/>
        <end position="142"/>
    </location>
</feature>
<feature type="transmembrane region" description="Helical" evidence="6">
    <location>
        <begin position="298"/>
        <end position="316"/>
    </location>
</feature>